<evidence type="ECO:0000313" key="2">
    <source>
        <dbReference type="EnsemblFungi" id="MAPG_00031T0"/>
    </source>
</evidence>
<evidence type="ECO:0000313" key="3">
    <source>
        <dbReference type="Proteomes" id="UP000011715"/>
    </source>
</evidence>
<gene>
    <name evidence="1" type="ORF">MAPG_00031</name>
</gene>
<name>A0A0C4DJX2_MAGP6</name>
<reference evidence="2" key="5">
    <citation type="submission" date="2015-06" db="UniProtKB">
        <authorList>
            <consortium name="EnsemblFungi"/>
        </authorList>
    </citation>
    <scope>IDENTIFICATION</scope>
    <source>
        <strain evidence="2">ATCC 64411</strain>
    </source>
</reference>
<reference evidence="1" key="1">
    <citation type="submission" date="2010-05" db="EMBL/GenBank/DDBJ databases">
        <title>The Genome Sequence of Magnaporthe poae strain ATCC 64411.</title>
        <authorList>
            <consortium name="The Broad Institute Genome Sequencing Platform"/>
            <consortium name="Broad Institute Genome Sequencing Center for Infectious Disease"/>
            <person name="Ma L.-J."/>
            <person name="Dead R."/>
            <person name="Young S."/>
            <person name="Zeng Q."/>
            <person name="Koehrsen M."/>
            <person name="Alvarado L."/>
            <person name="Berlin A."/>
            <person name="Chapman S.B."/>
            <person name="Chen Z."/>
            <person name="Freedman E."/>
            <person name="Gellesch M."/>
            <person name="Goldberg J."/>
            <person name="Griggs A."/>
            <person name="Gujja S."/>
            <person name="Heilman E.R."/>
            <person name="Heiman D."/>
            <person name="Hepburn T."/>
            <person name="Howarth C."/>
            <person name="Jen D."/>
            <person name="Larson L."/>
            <person name="Mehta T."/>
            <person name="Neiman D."/>
            <person name="Pearson M."/>
            <person name="Roberts A."/>
            <person name="Saif S."/>
            <person name="Shea T."/>
            <person name="Shenoy N."/>
            <person name="Sisk P."/>
            <person name="Stolte C."/>
            <person name="Sykes S."/>
            <person name="Walk T."/>
            <person name="White J."/>
            <person name="Yandava C."/>
            <person name="Haas B."/>
            <person name="Nusbaum C."/>
            <person name="Birren B."/>
        </authorList>
    </citation>
    <scope>NUCLEOTIDE SEQUENCE</scope>
    <source>
        <strain evidence="1">ATCC 64411</strain>
    </source>
</reference>
<dbReference type="Proteomes" id="UP000011715">
    <property type="component" value="Unassembled WGS sequence"/>
</dbReference>
<accession>A0A0C4DJX2</accession>
<organism evidence="2 3">
    <name type="scientific">Magnaporthiopsis poae (strain ATCC 64411 / 73-15)</name>
    <name type="common">Kentucky bluegrass fungus</name>
    <name type="synonym">Magnaporthe poae</name>
    <dbReference type="NCBI Taxonomy" id="644358"/>
    <lineage>
        <taxon>Eukaryota</taxon>
        <taxon>Fungi</taxon>
        <taxon>Dikarya</taxon>
        <taxon>Ascomycota</taxon>
        <taxon>Pezizomycotina</taxon>
        <taxon>Sordariomycetes</taxon>
        <taxon>Sordariomycetidae</taxon>
        <taxon>Magnaporthales</taxon>
        <taxon>Magnaporthaceae</taxon>
        <taxon>Magnaporthiopsis</taxon>
    </lineage>
</organism>
<dbReference type="eggNOG" id="ENOG502R63Q">
    <property type="taxonomic scope" value="Eukaryota"/>
</dbReference>
<reference evidence="1" key="3">
    <citation type="submission" date="2011-03" db="EMBL/GenBank/DDBJ databases">
        <title>Annotation of Magnaporthe poae ATCC 64411.</title>
        <authorList>
            <person name="Ma L.-J."/>
            <person name="Dead R."/>
            <person name="Young S.K."/>
            <person name="Zeng Q."/>
            <person name="Gargeya S."/>
            <person name="Fitzgerald M."/>
            <person name="Haas B."/>
            <person name="Abouelleil A."/>
            <person name="Alvarado L."/>
            <person name="Arachchi H.M."/>
            <person name="Berlin A."/>
            <person name="Brown A."/>
            <person name="Chapman S.B."/>
            <person name="Chen Z."/>
            <person name="Dunbar C."/>
            <person name="Freedman E."/>
            <person name="Gearin G."/>
            <person name="Gellesch M."/>
            <person name="Goldberg J."/>
            <person name="Griggs A."/>
            <person name="Gujja S."/>
            <person name="Heiman D."/>
            <person name="Howarth C."/>
            <person name="Larson L."/>
            <person name="Lui A."/>
            <person name="MacDonald P.J.P."/>
            <person name="Mehta T."/>
            <person name="Montmayeur A."/>
            <person name="Murphy C."/>
            <person name="Neiman D."/>
            <person name="Pearson M."/>
            <person name="Priest M."/>
            <person name="Roberts A."/>
            <person name="Saif S."/>
            <person name="Shea T."/>
            <person name="Shenoy N."/>
            <person name="Sisk P."/>
            <person name="Stolte C."/>
            <person name="Sykes S."/>
            <person name="Yandava C."/>
            <person name="Wortman J."/>
            <person name="Nusbaum C."/>
            <person name="Birren B."/>
        </authorList>
    </citation>
    <scope>NUCLEOTIDE SEQUENCE</scope>
    <source>
        <strain evidence="1">ATCC 64411</strain>
    </source>
</reference>
<reference evidence="3" key="2">
    <citation type="submission" date="2010-05" db="EMBL/GenBank/DDBJ databases">
        <title>The genome sequence of Magnaporthe poae strain ATCC 64411.</title>
        <authorList>
            <person name="Ma L.-J."/>
            <person name="Dead R."/>
            <person name="Young S."/>
            <person name="Zeng Q."/>
            <person name="Koehrsen M."/>
            <person name="Alvarado L."/>
            <person name="Berlin A."/>
            <person name="Chapman S.B."/>
            <person name="Chen Z."/>
            <person name="Freedman E."/>
            <person name="Gellesch M."/>
            <person name="Goldberg J."/>
            <person name="Griggs A."/>
            <person name="Gujja S."/>
            <person name="Heilman E.R."/>
            <person name="Heiman D."/>
            <person name="Hepburn T."/>
            <person name="Howarth C."/>
            <person name="Jen D."/>
            <person name="Larson L."/>
            <person name="Mehta T."/>
            <person name="Neiman D."/>
            <person name="Pearson M."/>
            <person name="Roberts A."/>
            <person name="Saif S."/>
            <person name="Shea T."/>
            <person name="Shenoy N."/>
            <person name="Sisk P."/>
            <person name="Stolte C."/>
            <person name="Sykes S."/>
            <person name="Walk T."/>
            <person name="White J."/>
            <person name="Yandava C."/>
            <person name="Haas B."/>
            <person name="Nusbaum C."/>
            <person name="Birren B."/>
        </authorList>
    </citation>
    <scope>NUCLEOTIDE SEQUENCE [LARGE SCALE GENOMIC DNA]</scope>
    <source>
        <strain evidence="3">ATCC 64411 / 73-15</strain>
    </source>
</reference>
<keyword evidence="3" id="KW-1185">Reference proteome</keyword>
<dbReference type="EMBL" id="GL876966">
    <property type="protein sequence ID" value="KLU80935.1"/>
    <property type="molecule type" value="Genomic_DNA"/>
</dbReference>
<evidence type="ECO:0000313" key="1">
    <source>
        <dbReference type="EMBL" id="KLU80935.1"/>
    </source>
</evidence>
<sequence>METQRTILHELEEECGEEGREDILTEGGAGIDGDAPDVYSCIMESGGGGKDDQKLFKAAEMLFRTCKSTLDNYYSVKDDINHHKQPGEDGQPREDGSQLLDSNEVKWLEDMQNLDQIVDFAHIWARHIEVCMVTGEHPRGPDAEDLDERGEMAIDSLQKSADMACGTGSWGKARKMHVKALRTLATGSETQDG</sequence>
<reference evidence="2" key="4">
    <citation type="journal article" date="2015" name="G3 (Bethesda)">
        <title>Genome sequences of three phytopathogenic species of the Magnaporthaceae family of fungi.</title>
        <authorList>
            <person name="Okagaki L.H."/>
            <person name="Nunes C.C."/>
            <person name="Sailsbery J."/>
            <person name="Clay B."/>
            <person name="Brown D."/>
            <person name="John T."/>
            <person name="Oh Y."/>
            <person name="Young N."/>
            <person name="Fitzgerald M."/>
            <person name="Haas B.J."/>
            <person name="Zeng Q."/>
            <person name="Young S."/>
            <person name="Adiconis X."/>
            <person name="Fan L."/>
            <person name="Levin J.Z."/>
            <person name="Mitchell T.K."/>
            <person name="Okubara P.A."/>
            <person name="Farman M.L."/>
            <person name="Kohn L.M."/>
            <person name="Birren B."/>
            <person name="Ma L.-J."/>
            <person name="Dean R.A."/>
        </authorList>
    </citation>
    <scope>NUCLEOTIDE SEQUENCE</scope>
    <source>
        <strain evidence="2">ATCC 64411 / 73-15</strain>
    </source>
</reference>
<proteinExistence type="predicted"/>
<dbReference type="VEuPathDB" id="FungiDB:MAPG_00031"/>
<protein>
    <submittedName>
        <fullName evidence="1 2">Uncharacterized protein</fullName>
    </submittedName>
</protein>
<dbReference type="EnsemblFungi" id="MAPG_00031T0">
    <property type="protein sequence ID" value="MAPG_00031T0"/>
    <property type="gene ID" value="MAPG_00031"/>
</dbReference>
<dbReference type="EMBL" id="ADBL01000009">
    <property type="status" value="NOT_ANNOTATED_CDS"/>
    <property type="molecule type" value="Genomic_DNA"/>
</dbReference>
<dbReference type="AlphaFoldDB" id="A0A0C4DJX2"/>
<dbReference type="OrthoDB" id="10466458at2759"/>